<dbReference type="EMBL" id="JFBM01000021">
    <property type="protein sequence ID" value="KFU78845.1"/>
    <property type="molecule type" value="Genomic_DNA"/>
</dbReference>
<organism evidence="1 2">
    <name type="scientific">Amycolatopsis lurida NRRL 2430</name>
    <dbReference type="NCBI Taxonomy" id="1460371"/>
    <lineage>
        <taxon>Bacteria</taxon>
        <taxon>Bacillati</taxon>
        <taxon>Actinomycetota</taxon>
        <taxon>Actinomycetes</taxon>
        <taxon>Pseudonocardiales</taxon>
        <taxon>Pseudonocardiaceae</taxon>
        <taxon>Amycolatopsis</taxon>
    </lineage>
</organism>
<name>A0A2P2FQ38_AMYLU</name>
<comment type="caution">
    <text evidence="1">The sequence shown here is derived from an EMBL/GenBank/DDBJ whole genome shotgun (WGS) entry which is preliminary data.</text>
</comment>
<gene>
    <name evidence="1" type="ORF">BB31_22725</name>
</gene>
<evidence type="ECO:0000313" key="2">
    <source>
        <dbReference type="Proteomes" id="UP000256220"/>
    </source>
</evidence>
<accession>A0A2P2FQ38</accession>
<evidence type="ECO:0000313" key="1">
    <source>
        <dbReference type="EMBL" id="KFU78845.1"/>
    </source>
</evidence>
<dbReference type="InterPro" id="IPR024524">
    <property type="entry name" value="DUF3800"/>
</dbReference>
<protein>
    <recommendedName>
        <fullName evidence="3">DUF3800 domain-containing protein</fullName>
    </recommendedName>
</protein>
<sequence length="191" mass="21243">MSALQAFADESFKEDDDGGFYVLAAAVLPVERHSELREVMFGIRAERTGKLHWNVLTDGQKRAVVKQVADFGELHLVAVGTPVPARRQERGRSLCMQRLVTELHALGVGLLVAEGRTVQLDARDVRTVQQCRFSLPRGAVFRIRHVRGADEPLLWISDIVAGAVRARRQGIPDYADQLAECAIEFQVDTRA</sequence>
<dbReference type="AlphaFoldDB" id="A0A2P2FQ38"/>
<dbReference type="RefSeq" id="WP_034314481.1">
    <property type="nucleotide sequence ID" value="NZ_JFBM01000021.1"/>
</dbReference>
<keyword evidence="2" id="KW-1185">Reference proteome</keyword>
<evidence type="ECO:0008006" key="3">
    <source>
        <dbReference type="Google" id="ProtNLM"/>
    </source>
</evidence>
<dbReference type="Proteomes" id="UP000256220">
    <property type="component" value="Unassembled WGS sequence"/>
</dbReference>
<proteinExistence type="predicted"/>
<dbReference type="Pfam" id="PF12686">
    <property type="entry name" value="DUF3800"/>
    <property type="match status" value="1"/>
</dbReference>
<reference evidence="1 2" key="1">
    <citation type="journal article" date="2014" name="Genome Announc.">
        <title>Draft Genome Sequence of Amycolatopsis lurida NRRL 2430, Producer of the Glycopeptide Family Antibiotic Ristocetin.</title>
        <authorList>
            <person name="Kwun M.J."/>
            <person name="Hong H.J."/>
        </authorList>
    </citation>
    <scope>NUCLEOTIDE SEQUENCE [LARGE SCALE GENOMIC DNA]</scope>
    <source>
        <strain evidence="1 2">NRRL 2430</strain>
    </source>
</reference>